<dbReference type="EMBL" id="FPKH01000001">
    <property type="protein sequence ID" value="SFX29922.1"/>
    <property type="molecule type" value="Genomic_DNA"/>
</dbReference>
<dbReference type="Proteomes" id="UP000182489">
    <property type="component" value="Unassembled WGS sequence"/>
</dbReference>
<name>A0AB38C533_9BURK</name>
<protein>
    <submittedName>
        <fullName evidence="1">Uncharacterized protein</fullName>
    </submittedName>
</protein>
<accession>A0AB38C533</accession>
<organism evidence="1 2">
    <name type="scientific">Janthinobacterium lividum</name>
    <dbReference type="NCBI Taxonomy" id="29581"/>
    <lineage>
        <taxon>Bacteria</taxon>
        <taxon>Pseudomonadati</taxon>
        <taxon>Pseudomonadota</taxon>
        <taxon>Betaproteobacteria</taxon>
        <taxon>Burkholderiales</taxon>
        <taxon>Oxalobacteraceae</taxon>
        <taxon>Janthinobacterium</taxon>
    </lineage>
</organism>
<sequence>MLPDQFMRDVRDPRAWRRESSIMRVSAEALWERFEHALIESVKGGVVNDEVFDIALGYMQSSKLLYGLALENALKAEIVEINPEDIELKIQQDGAGKTTRAHIKSLGVSNGHDLIALAEKAGIFGPKFSTILIDERSAFAFREVCRHLMEMVVWQGRYPVPMSSKEPVIFDRSLPSSLQNHYIRDMLDPMLDALQILSRSIPLSLPTFEEFP</sequence>
<evidence type="ECO:0000313" key="2">
    <source>
        <dbReference type="Proteomes" id="UP000182489"/>
    </source>
</evidence>
<comment type="caution">
    <text evidence="1">The sequence shown here is derived from an EMBL/GenBank/DDBJ whole genome shotgun (WGS) entry which is preliminary data.</text>
</comment>
<gene>
    <name evidence="1" type="ORF">SAMN03097694_1526</name>
</gene>
<dbReference type="AlphaFoldDB" id="A0AB38C533"/>
<proteinExistence type="predicted"/>
<reference evidence="1 2" key="1">
    <citation type="submission" date="2016-11" db="EMBL/GenBank/DDBJ databases">
        <authorList>
            <person name="Varghese N."/>
            <person name="Submissions S."/>
        </authorList>
    </citation>
    <scope>NUCLEOTIDE SEQUENCE [LARGE SCALE GENOMIC DNA]</scope>
    <source>
        <strain evidence="1 2">NFR18</strain>
    </source>
</reference>
<evidence type="ECO:0000313" key="1">
    <source>
        <dbReference type="EMBL" id="SFX29922.1"/>
    </source>
</evidence>